<dbReference type="AlphaFoldDB" id="A0A2J5HZ15"/>
<accession>A0A2J5HZ15</accession>
<dbReference type="EMBL" id="KZ559524">
    <property type="protein sequence ID" value="PLN82727.1"/>
    <property type="molecule type" value="Genomic_DNA"/>
</dbReference>
<feature type="region of interest" description="Disordered" evidence="1">
    <location>
        <begin position="1"/>
        <end position="20"/>
    </location>
</feature>
<proteinExistence type="predicted"/>
<reference evidence="3" key="1">
    <citation type="submission" date="2017-12" db="EMBL/GenBank/DDBJ databases">
        <authorList>
            <consortium name="DOE Joint Genome Institute"/>
            <person name="Mondo S.J."/>
            <person name="Kjaerbolling I."/>
            <person name="Vesth T.C."/>
            <person name="Frisvad J.C."/>
            <person name="Nybo J.L."/>
            <person name="Theobald S."/>
            <person name="Kuo A."/>
            <person name="Bowyer P."/>
            <person name="Matsuda Y."/>
            <person name="Lyhne E.K."/>
            <person name="Kogle M.E."/>
            <person name="Clum A."/>
            <person name="Lipzen A."/>
            <person name="Salamov A."/>
            <person name="Ngan C.Y."/>
            <person name="Daum C."/>
            <person name="Chiniquy J."/>
            <person name="Barry K."/>
            <person name="LaButti K."/>
            <person name="Haridas S."/>
            <person name="Simmons B.A."/>
            <person name="Magnuson J.K."/>
            <person name="Mortensen U.H."/>
            <person name="Larsen T.O."/>
            <person name="Grigoriev I.V."/>
            <person name="Baker S.E."/>
            <person name="Andersen M.R."/>
            <person name="Nordberg H.P."/>
            <person name="Cantor M.N."/>
            <person name="Hua S.X."/>
        </authorList>
    </citation>
    <scope>NUCLEOTIDE SEQUENCE [LARGE SCALE GENOMIC DNA]</scope>
    <source>
        <strain evidence="3">IBT 19404</strain>
    </source>
</reference>
<evidence type="ECO:0000313" key="3">
    <source>
        <dbReference type="Proteomes" id="UP000235023"/>
    </source>
</evidence>
<gene>
    <name evidence="2" type="ORF">BDW42DRAFT_165962</name>
</gene>
<dbReference type="OrthoDB" id="10252740at2759"/>
<dbReference type="Proteomes" id="UP000235023">
    <property type="component" value="Unassembled WGS sequence"/>
</dbReference>
<keyword evidence="3" id="KW-1185">Reference proteome</keyword>
<organism evidence="2 3">
    <name type="scientific">Aspergillus taichungensis</name>
    <dbReference type="NCBI Taxonomy" id="482145"/>
    <lineage>
        <taxon>Eukaryota</taxon>
        <taxon>Fungi</taxon>
        <taxon>Dikarya</taxon>
        <taxon>Ascomycota</taxon>
        <taxon>Pezizomycotina</taxon>
        <taxon>Eurotiomycetes</taxon>
        <taxon>Eurotiomycetidae</taxon>
        <taxon>Eurotiales</taxon>
        <taxon>Aspergillaceae</taxon>
        <taxon>Aspergillus</taxon>
        <taxon>Aspergillus subgen. Circumdati</taxon>
    </lineage>
</organism>
<protein>
    <submittedName>
        <fullName evidence="2">Uncharacterized protein</fullName>
    </submittedName>
</protein>
<evidence type="ECO:0000313" key="2">
    <source>
        <dbReference type="EMBL" id="PLN82727.1"/>
    </source>
</evidence>
<evidence type="ECO:0000256" key="1">
    <source>
        <dbReference type="SAM" id="MobiDB-lite"/>
    </source>
</evidence>
<sequence length="87" mass="9708">MPGLESDPAGMHNDSQSPSHCHRPCLLVCLSFCRLRGHLQQSRPFHPSIPTLSLPYLLFACSLFLPSSFRSSTIFISSSCIFTPRPF</sequence>
<name>A0A2J5HZ15_9EURO</name>